<evidence type="ECO:0000256" key="1">
    <source>
        <dbReference type="SAM" id="Coils"/>
    </source>
</evidence>
<accession>Q2RPK3</accession>
<evidence type="ECO:0000313" key="4">
    <source>
        <dbReference type="EMBL" id="ABC23942.1"/>
    </source>
</evidence>
<feature type="chain" id="PRO_5004214755" description="Glycine zipper domain-containing protein" evidence="2">
    <location>
        <begin position="21"/>
        <end position="254"/>
    </location>
</feature>
<organism evidence="4 5">
    <name type="scientific">Rhodospirillum rubrum (strain ATCC 11170 / ATH 1.1.1 / DSM 467 / LMG 4362 / NCIMB 8255 / S1)</name>
    <dbReference type="NCBI Taxonomy" id="269796"/>
    <lineage>
        <taxon>Bacteria</taxon>
        <taxon>Pseudomonadati</taxon>
        <taxon>Pseudomonadota</taxon>
        <taxon>Alphaproteobacteria</taxon>
        <taxon>Rhodospirillales</taxon>
        <taxon>Rhodospirillaceae</taxon>
        <taxon>Rhodospirillum</taxon>
    </lineage>
</organism>
<dbReference type="Proteomes" id="UP000001929">
    <property type="component" value="Chromosome"/>
</dbReference>
<keyword evidence="2" id="KW-0732">Signal</keyword>
<reference evidence="4 5" key="1">
    <citation type="journal article" date="2011" name="Stand. Genomic Sci.">
        <title>Complete genome sequence of Rhodospirillum rubrum type strain (S1).</title>
        <authorList>
            <person name="Munk A.C."/>
            <person name="Copeland A."/>
            <person name="Lucas S."/>
            <person name="Lapidus A."/>
            <person name="Del Rio T.G."/>
            <person name="Barry K."/>
            <person name="Detter J.C."/>
            <person name="Hammon N."/>
            <person name="Israni S."/>
            <person name="Pitluck S."/>
            <person name="Brettin T."/>
            <person name="Bruce D."/>
            <person name="Han C."/>
            <person name="Tapia R."/>
            <person name="Gilna P."/>
            <person name="Schmutz J."/>
            <person name="Larimer F."/>
            <person name="Land M."/>
            <person name="Kyrpides N.C."/>
            <person name="Mavromatis K."/>
            <person name="Richardson P."/>
            <person name="Rohde M."/>
            <person name="Goker M."/>
            <person name="Klenk H.P."/>
            <person name="Zhang Y."/>
            <person name="Roberts G.P."/>
            <person name="Reslewic S."/>
            <person name="Schwartz D.C."/>
        </authorList>
    </citation>
    <scope>NUCLEOTIDE SEQUENCE [LARGE SCALE GENOMIC DNA]</scope>
    <source>
        <strain evidence="5">ATCC 11170 / ATH 1.1.1 / DSM 467 / LMG 4362 / NCIMB 8255 / S1</strain>
    </source>
</reference>
<keyword evidence="5" id="KW-1185">Reference proteome</keyword>
<feature type="coiled-coil region" evidence="1">
    <location>
        <begin position="220"/>
        <end position="247"/>
    </location>
</feature>
<dbReference type="Pfam" id="PF13488">
    <property type="entry name" value="Gly-zipper_Omp"/>
    <property type="match status" value="1"/>
</dbReference>
<gene>
    <name evidence="4" type="ordered locus">Rru_A3147</name>
</gene>
<evidence type="ECO:0000313" key="5">
    <source>
        <dbReference type="Proteomes" id="UP000001929"/>
    </source>
</evidence>
<dbReference type="EnsemblBacteria" id="ABC23942">
    <property type="protein sequence ID" value="ABC23942"/>
    <property type="gene ID" value="Rru_A3147"/>
</dbReference>
<keyword evidence="1" id="KW-0175">Coiled coil</keyword>
<evidence type="ECO:0000256" key="2">
    <source>
        <dbReference type="SAM" id="SignalP"/>
    </source>
</evidence>
<dbReference type="AlphaFoldDB" id="Q2RPK3"/>
<dbReference type="STRING" id="269796.Rru_A3147"/>
<evidence type="ECO:0000259" key="3">
    <source>
        <dbReference type="Pfam" id="PF13488"/>
    </source>
</evidence>
<dbReference type="HOGENOM" id="CLU_095687_0_0_5"/>
<protein>
    <recommendedName>
        <fullName evidence="3">Glycine zipper domain-containing protein</fullName>
    </recommendedName>
</protein>
<dbReference type="EMBL" id="CP000230">
    <property type="protein sequence ID" value="ABC23942.1"/>
    <property type="molecule type" value="Genomic_DNA"/>
</dbReference>
<proteinExistence type="predicted"/>
<dbReference type="InterPro" id="IPR039567">
    <property type="entry name" value="Gly-zipper"/>
</dbReference>
<dbReference type="PATRIC" id="fig|269796.9.peg.3260"/>
<feature type="signal peptide" evidence="2">
    <location>
        <begin position="1"/>
        <end position="20"/>
    </location>
</feature>
<feature type="domain" description="Glycine zipper" evidence="3">
    <location>
        <begin position="71"/>
        <end position="119"/>
    </location>
</feature>
<sequence length="254" mass="26943">MFIAKSMRVVVVASFALSLAACQTTGDRNRFGSNGPAGSATSADYPMTSAEKQLAEDNQIYNETIFGGAATGAVAGALLGALVGFATGDAKNAAIYAGVGAVGGGLVGGLDGYMVAKKQEAARAKVREIQLVTRDVEAENDRIAKSIANMDLVIGQTRTSLEQGRKDFKNGKINAVQAKKTEDRAKRNLTAVDGLISGMETRNKEYTDVSKQLKAQGENTAQLDKQIADARTQIERKKKERDLLAQDLEQGRIG</sequence>
<dbReference type="PROSITE" id="PS51257">
    <property type="entry name" value="PROKAR_LIPOPROTEIN"/>
    <property type="match status" value="1"/>
</dbReference>
<name>Q2RPK3_RHORT</name>
<dbReference type="KEGG" id="rru:Rru_A3147"/>